<dbReference type="PANTHER" id="PTHR35826">
    <property type="entry name" value="PROTEIN ATP6V1FNB-LIKE"/>
    <property type="match status" value="1"/>
</dbReference>
<accession>A0AAV1IYL9</accession>
<gene>
    <name evidence="2" type="ORF">LNINA_LOCUS2145</name>
</gene>
<dbReference type="PANTHER" id="PTHR35826:SF1">
    <property type="entry name" value="PROTEIN ATP6V1FNB-LIKE"/>
    <property type="match status" value="1"/>
</dbReference>
<evidence type="ECO:0000259" key="1">
    <source>
        <dbReference type="Pfam" id="PF22589"/>
    </source>
</evidence>
<comment type="caution">
    <text evidence="2">The sequence shown here is derived from an EMBL/GenBank/DDBJ whole genome shotgun (WGS) entry which is preliminary data.</text>
</comment>
<dbReference type="EMBL" id="CAVLEF010000003">
    <property type="protein sequence ID" value="CAK1542233.1"/>
    <property type="molecule type" value="Genomic_DNA"/>
</dbReference>
<dbReference type="InterPro" id="IPR054323">
    <property type="entry name" value="SPMIP1_C"/>
</dbReference>
<dbReference type="AlphaFoldDB" id="A0AAV1IYL9"/>
<keyword evidence="3" id="KW-1185">Reference proteome</keyword>
<feature type="domain" description="Sperm microtubule inner protein 1 C-terminal" evidence="1">
    <location>
        <begin position="108"/>
        <end position="196"/>
    </location>
</feature>
<name>A0AAV1IYL9_9NEOP</name>
<reference evidence="2 3" key="1">
    <citation type="submission" date="2023-11" db="EMBL/GenBank/DDBJ databases">
        <authorList>
            <person name="Okamura Y."/>
        </authorList>
    </citation>
    <scope>NUCLEOTIDE SEQUENCE [LARGE SCALE GENOMIC DNA]</scope>
</reference>
<protein>
    <recommendedName>
        <fullName evidence="1">Sperm microtubule inner protein 1 C-terminal domain-containing protein</fullName>
    </recommendedName>
</protein>
<dbReference type="Pfam" id="PF22589">
    <property type="entry name" value="SPMIP1"/>
    <property type="match status" value="1"/>
</dbReference>
<dbReference type="Proteomes" id="UP001497472">
    <property type="component" value="Unassembled WGS sequence"/>
</dbReference>
<organism evidence="2 3">
    <name type="scientific">Leptosia nina</name>
    <dbReference type="NCBI Taxonomy" id="320188"/>
    <lineage>
        <taxon>Eukaryota</taxon>
        <taxon>Metazoa</taxon>
        <taxon>Ecdysozoa</taxon>
        <taxon>Arthropoda</taxon>
        <taxon>Hexapoda</taxon>
        <taxon>Insecta</taxon>
        <taxon>Pterygota</taxon>
        <taxon>Neoptera</taxon>
        <taxon>Endopterygota</taxon>
        <taxon>Lepidoptera</taxon>
        <taxon>Glossata</taxon>
        <taxon>Ditrysia</taxon>
        <taxon>Papilionoidea</taxon>
        <taxon>Pieridae</taxon>
        <taxon>Pierinae</taxon>
        <taxon>Leptosia</taxon>
    </lineage>
</organism>
<sequence length="211" mass="24513">MPIDYTNPDTLKFLIENFTKENERRILWFNKNKEKVLQLAVSTGKKCCTEDVYRASVEPCMTSLAVHHTSSGVNRRRKPIRDGLINLSAKYNSRIKAKLGEGALVETGEMPNSLMKPIESDVSEVLYETKPDGGRIQYLRRRARKLPEERYFFCETSNNVCGWKLNESRMQQTTEYRRVYTYKRDALSRSGPQPDPPYCIKPLKEENFKCS</sequence>
<proteinExistence type="predicted"/>
<evidence type="ECO:0000313" key="2">
    <source>
        <dbReference type="EMBL" id="CAK1542233.1"/>
    </source>
</evidence>
<evidence type="ECO:0000313" key="3">
    <source>
        <dbReference type="Proteomes" id="UP001497472"/>
    </source>
</evidence>